<reference evidence="1 2" key="1">
    <citation type="submission" date="2020-04" db="EMBL/GenBank/DDBJ databases">
        <title>Chryseobacterium sp. RP-3-3 sp. nov., isolated from Jeju soil.</title>
        <authorList>
            <person name="Dahal R.H."/>
        </authorList>
    </citation>
    <scope>NUCLEOTIDE SEQUENCE [LARGE SCALE GENOMIC DNA]</scope>
    <source>
        <strain evidence="1 2">RP-3-3</strain>
    </source>
</reference>
<evidence type="ECO:0000313" key="2">
    <source>
        <dbReference type="Proteomes" id="UP000544054"/>
    </source>
</evidence>
<dbReference type="Proteomes" id="UP000544054">
    <property type="component" value="Unassembled WGS sequence"/>
</dbReference>
<dbReference type="EMBL" id="JABBGI010000016">
    <property type="protein sequence ID" value="NML70751.1"/>
    <property type="molecule type" value="Genomic_DNA"/>
</dbReference>
<dbReference type="RefSeq" id="WP_169235270.1">
    <property type="nucleotide sequence ID" value="NZ_JABBGI010000016.1"/>
</dbReference>
<dbReference type="AlphaFoldDB" id="A0A7Y0ANT3"/>
<sequence>MFRIEKIIITVFLLIFMGGSVKAQISPPGLGDANAAFWSAFGVRRQLDCLGKKQALSYIALGYKSSLKLNKILALLSGFV</sequence>
<proteinExistence type="predicted"/>
<name>A0A7Y0ANT3_9FLAO</name>
<protein>
    <submittedName>
        <fullName evidence="1">Uncharacterized protein</fullName>
    </submittedName>
</protein>
<accession>A0A7Y0ANT3</accession>
<evidence type="ECO:0000313" key="1">
    <source>
        <dbReference type="EMBL" id="NML70751.1"/>
    </source>
</evidence>
<keyword evidence="2" id="KW-1185">Reference proteome</keyword>
<organism evidence="1 2">
    <name type="scientific">Chryseobacterium antibioticum</name>
    <dbReference type="NCBI Taxonomy" id="2728847"/>
    <lineage>
        <taxon>Bacteria</taxon>
        <taxon>Pseudomonadati</taxon>
        <taxon>Bacteroidota</taxon>
        <taxon>Flavobacteriia</taxon>
        <taxon>Flavobacteriales</taxon>
        <taxon>Weeksellaceae</taxon>
        <taxon>Chryseobacterium group</taxon>
        <taxon>Chryseobacterium</taxon>
    </lineage>
</organism>
<gene>
    <name evidence="1" type="ORF">HHL23_13240</name>
</gene>
<comment type="caution">
    <text evidence="1">The sequence shown here is derived from an EMBL/GenBank/DDBJ whole genome shotgun (WGS) entry which is preliminary data.</text>
</comment>